<dbReference type="Proteomes" id="UP000298355">
    <property type="component" value="Unassembled WGS sequence"/>
</dbReference>
<dbReference type="InterPro" id="IPR026004">
    <property type="entry name" value="Septum_form"/>
</dbReference>
<name>A0ABY2J6E7_9MICO</name>
<comment type="caution">
    <text evidence="3">The sequence shown here is derived from an EMBL/GenBank/DDBJ whole genome shotgun (WGS) entry which is preliminary data.</text>
</comment>
<sequence length="198" mass="20358">MPSPLARPLALQSPQPRARTRPRRSTRALPRPVATMTALLAAAGLLSGALSGCSVVGDMLPTPGRSATPVPASALGQVTEVTSLRVGDCLREAWEGLDVTASSVPVVACADSHDFEVFGRFSVPGDAFPGDDAVTAAAESGCESRFAEFVLVDYRLSSLDFAYLTPTEQSWGGAGPDVSCLITDPAGPLTGTLSGAAR</sequence>
<accession>A0ABY2J6E7</accession>
<dbReference type="EMBL" id="SOGJ01000011">
    <property type="protein sequence ID" value="TFD00386.1"/>
    <property type="molecule type" value="Genomic_DNA"/>
</dbReference>
<evidence type="ECO:0000313" key="3">
    <source>
        <dbReference type="EMBL" id="TFD00386.1"/>
    </source>
</evidence>
<dbReference type="Pfam" id="PF13845">
    <property type="entry name" value="Septum_form"/>
    <property type="match status" value="1"/>
</dbReference>
<gene>
    <name evidence="3" type="ORF">E3O65_04665</name>
</gene>
<proteinExistence type="predicted"/>
<feature type="region of interest" description="Disordered" evidence="1">
    <location>
        <begin position="1"/>
        <end position="29"/>
    </location>
</feature>
<feature type="domain" description="Septum formation-related" evidence="2">
    <location>
        <begin position="87"/>
        <end position="183"/>
    </location>
</feature>
<evidence type="ECO:0000256" key="1">
    <source>
        <dbReference type="SAM" id="MobiDB-lite"/>
    </source>
</evidence>
<evidence type="ECO:0000259" key="2">
    <source>
        <dbReference type="Pfam" id="PF13845"/>
    </source>
</evidence>
<protein>
    <recommendedName>
        <fullName evidence="2">Septum formation-related domain-containing protein</fullName>
    </recommendedName>
</protein>
<evidence type="ECO:0000313" key="4">
    <source>
        <dbReference type="Proteomes" id="UP000298355"/>
    </source>
</evidence>
<reference evidence="3 4" key="1">
    <citation type="submission" date="2019-03" db="EMBL/GenBank/DDBJ databases">
        <title>Genomics of glacier-inhabiting Cryobacterium strains.</title>
        <authorList>
            <person name="Liu Q."/>
            <person name="Xin Y.-H."/>
        </authorList>
    </citation>
    <scope>NUCLEOTIDE SEQUENCE [LARGE SCALE GENOMIC DNA]</scope>
    <source>
        <strain evidence="3 4">TMT4-23</strain>
    </source>
</reference>
<organism evidence="3 4">
    <name type="scientific">Cryobacterium breve</name>
    <dbReference type="NCBI Taxonomy" id="1259258"/>
    <lineage>
        <taxon>Bacteria</taxon>
        <taxon>Bacillati</taxon>
        <taxon>Actinomycetota</taxon>
        <taxon>Actinomycetes</taxon>
        <taxon>Micrococcales</taxon>
        <taxon>Microbacteriaceae</taxon>
        <taxon>Cryobacterium</taxon>
    </lineage>
</organism>
<keyword evidence="4" id="KW-1185">Reference proteome</keyword>